<dbReference type="Proteomes" id="UP001248323">
    <property type="component" value="Chromosome"/>
</dbReference>
<accession>A0A0F3H1A3</accession>
<evidence type="ECO:0000256" key="1">
    <source>
        <dbReference type="SAM" id="Phobius"/>
    </source>
</evidence>
<dbReference type="Pfam" id="PF09922">
    <property type="entry name" value="LiaF-like_C"/>
    <property type="match status" value="1"/>
</dbReference>
<evidence type="ECO:0000313" key="6">
    <source>
        <dbReference type="EMBL" id="MTR67231.1"/>
    </source>
</evidence>
<gene>
    <name evidence="9" type="primary">liaF</name>
    <name evidence="8" type="ORF">DW820_10715</name>
    <name evidence="6" type="ORF">GMC73_08330</name>
    <name evidence="7" type="ORF">GMC94_09655</name>
    <name evidence="5" type="ORF">KH363_02560</name>
    <name evidence="4" type="ORF">KHX87_05365</name>
    <name evidence="9" type="ORF">RDV49_10000</name>
</gene>
<feature type="transmembrane region" description="Helical" evidence="1">
    <location>
        <begin position="6"/>
        <end position="23"/>
    </location>
</feature>
<dbReference type="EMBL" id="JAGZFP010000010">
    <property type="protein sequence ID" value="MBS5358520.1"/>
    <property type="molecule type" value="Genomic_DNA"/>
</dbReference>
<dbReference type="InterPro" id="IPR016975">
    <property type="entry name" value="Cell_wall_LiaF"/>
</dbReference>
<feature type="transmembrane region" description="Helical" evidence="1">
    <location>
        <begin position="30"/>
        <end position="46"/>
    </location>
</feature>
<dbReference type="EMBL" id="QSIO01000006">
    <property type="protein sequence ID" value="RHC93328.1"/>
    <property type="molecule type" value="Genomic_DNA"/>
</dbReference>
<reference evidence="8 10" key="1">
    <citation type="submission" date="2018-08" db="EMBL/GenBank/DDBJ databases">
        <title>A genome reference for cultivated species of the human gut microbiota.</title>
        <authorList>
            <person name="Zou Y."/>
            <person name="Xue W."/>
            <person name="Luo G."/>
        </authorList>
    </citation>
    <scope>NUCLEOTIDE SEQUENCE [LARGE SCALE GENOMIC DNA]</scope>
    <source>
        <strain evidence="8 10">AM33-3BH</strain>
    </source>
</reference>
<evidence type="ECO:0000313" key="12">
    <source>
        <dbReference type="Proteomes" id="UP000460220"/>
    </source>
</evidence>
<reference evidence="11 12" key="2">
    <citation type="journal article" date="2019" name="Nat. Med.">
        <title>A library of human gut bacterial isolates paired with longitudinal multiomics data enables mechanistic microbiome research.</title>
        <authorList>
            <person name="Poyet M."/>
            <person name="Groussin M."/>
            <person name="Gibbons S.M."/>
            <person name="Avila-Pacheco J."/>
            <person name="Jiang X."/>
            <person name="Kearney S.M."/>
            <person name="Perrotta A.R."/>
            <person name="Berdy B."/>
            <person name="Zhao S."/>
            <person name="Lieberman T.D."/>
            <person name="Swanson P.K."/>
            <person name="Smith M."/>
            <person name="Roesemann S."/>
            <person name="Alexander J.E."/>
            <person name="Rich S.A."/>
            <person name="Livny J."/>
            <person name="Vlamakis H."/>
            <person name="Clish C."/>
            <person name="Bullock K."/>
            <person name="Deik A."/>
            <person name="Scott J."/>
            <person name="Pierce K.A."/>
            <person name="Xavier R.J."/>
            <person name="Alm E.J."/>
        </authorList>
    </citation>
    <scope>NUCLEOTIDE SEQUENCE [LARGE SCALE GENOMIC DNA]</scope>
    <source>
        <strain evidence="7 11">BIOML-A1</strain>
        <strain evidence="6 12">BIOML-A12</strain>
    </source>
</reference>
<reference evidence="9" key="4">
    <citation type="submission" date="2023-09" db="EMBL/GenBank/DDBJ databases">
        <title>Streptococcus_parasanguinius_hifiasm_complete_genome_Zymo_Research_ D6332.</title>
        <authorList>
            <person name="Damerum A."/>
        </authorList>
    </citation>
    <scope>NUCLEOTIDE SEQUENCE</scope>
    <source>
        <strain evidence="9">B-1756</strain>
    </source>
</reference>
<feature type="domain" description="Cell wall-active antibiotics response LiaF-like C-terminal" evidence="2">
    <location>
        <begin position="114"/>
        <end position="228"/>
    </location>
</feature>
<evidence type="ECO:0000313" key="4">
    <source>
        <dbReference type="EMBL" id="MBS5358520.1"/>
    </source>
</evidence>
<feature type="transmembrane region" description="Helical" evidence="1">
    <location>
        <begin position="52"/>
        <end position="84"/>
    </location>
</feature>
<protein>
    <submittedName>
        <fullName evidence="9">Cell wall-active antibiotics response protein LiaF</fullName>
    </submittedName>
    <submittedName>
        <fullName evidence="6">Transporter</fullName>
    </submittedName>
</protein>
<evidence type="ECO:0000259" key="2">
    <source>
        <dbReference type="Pfam" id="PF09922"/>
    </source>
</evidence>
<proteinExistence type="predicted"/>
<name>A0A0F3H1A3_STRPA</name>
<dbReference type="Proteomes" id="UP000285773">
    <property type="component" value="Unassembled WGS sequence"/>
</dbReference>
<feature type="domain" description="DUF7649" evidence="3">
    <location>
        <begin position="1"/>
        <end position="84"/>
    </location>
</feature>
<evidence type="ECO:0000313" key="8">
    <source>
        <dbReference type="EMBL" id="RHC93328.1"/>
    </source>
</evidence>
<dbReference type="GO" id="GO:0016020">
    <property type="term" value="C:membrane"/>
    <property type="evidence" value="ECO:0007669"/>
    <property type="project" value="InterPro"/>
</dbReference>
<evidence type="ECO:0000313" key="11">
    <source>
        <dbReference type="Proteomes" id="UP000441330"/>
    </source>
</evidence>
<evidence type="ECO:0000313" key="7">
    <source>
        <dbReference type="EMBL" id="MTS55092.1"/>
    </source>
</evidence>
<dbReference type="EMBL" id="WMZJ01000007">
    <property type="protein sequence ID" value="MTS55092.1"/>
    <property type="molecule type" value="Genomic_DNA"/>
</dbReference>
<dbReference type="InterPro" id="IPR056066">
    <property type="entry name" value="DUF7649"/>
</dbReference>
<keyword evidence="1" id="KW-0472">Membrane</keyword>
<dbReference type="EMBL" id="JAGZZN010000009">
    <property type="protein sequence ID" value="MBS6536407.1"/>
    <property type="molecule type" value="Genomic_DNA"/>
</dbReference>
<evidence type="ECO:0000313" key="10">
    <source>
        <dbReference type="Proteomes" id="UP000285773"/>
    </source>
</evidence>
<dbReference type="Proteomes" id="UP000460220">
    <property type="component" value="Unassembled WGS sequence"/>
</dbReference>
<keyword evidence="1" id="KW-1133">Transmembrane helix</keyword>
<dbReference type="EMBL" id="WMYY01000008">
    <property type="protein sequence ID" value="MTR67231.1"/>
    <property type="molecule type" value="Genomic_DNA"/>
</dbReference>
<sequence>MWKIQIFIFVEAVLLTLAAITILSIDFSRFVVLMVLFLLLLYYYFGKQKANFLLIALSVLLFFIVMLNPFVIAAILFAVVYGLLIAYPYMYKENEAVVFDVEEDTKIRQEKTRWIGDLQHFSKQSRGYRDLNVIRVFGNDTLHLEEVAICNWDNVVIIRKGFGNTKIILPIDLELHLQINTLYGDLKFLDLPVRKMRNETIDIETAHYRRSHRSIKIVLVGIVGDVEVIRA</sequence>
<evidence type="ECO:0000259" key="3">
    <source>
        <dbReference type="Pfam" id="PF24661"/>
    </source>
</evidence>
<evidence type="ECO:0000313" key="9">
    <source>
        <dbReference type="EMBL" id="WNB83225.1"/>
    </source>
</evidence>
<evidence type="ECO:0000313" key="5">
    <source>
        <dbReference type="EMBL" id="MBS6536407.1"/>
    </source>
</evidence>
<dbReference type="NCBIfam" id="NF040535">
    <property type="entry name" value="LiaF_C_term"/>
    <property type="match status" value="1"/>
</dbReference>
<dbReference type="Proteomes" id="UP000709219">
    <property type="component" value="Unassembled WGS sequence"/>
</dbReference>
<dbReference type="EMBL" id="CP133988">
    <property type="protein sequence ID" value="WNB83225.1"/>
    <property type="molecule type" value="Genomic_DNA"/>
</dbReference>
<dbReference type="Proteomes" id="UP000761167">
    <property type="component" value="Unassembled WGS sequence"/>
</dbReference>
<keyword evidence="1" id="KW-0812">Transmembrane</keyword>
<dbReference type="PIRSF" id="PIRSF031509">
    <property type="entry name" value="Cell_wall_LiaF/YvqF"/>
    <property type="match status" value="1"/>
</dbReference>
<dbReference type="InterPro" id="IPR024425">
    <property type="entry name" value="LiaF-like_C"/>
</dbReference>
<dbReference type="AlphaFoldDB" id="A0A0F3H1A3"/>
<dbReference type="Pfam" id="PF24661">
    <property type="entry name" value="DUF7649"/>
    <property type="match status" value="1"/>
</dbReference>
<dbReference type="RefSeq" id="WP_003003865.1">
    <property type="nucleotide sequence ID" value="NZ_CP133988.1"/>
</dbReference>
<dbReference type="InterPro" id="IPR047793">
    <property type="entry name" value="LiaF_C"/>
</dbReference>
<organism evidence="6 12">
    <name type="scientific">Streptococcus parasanguinis</name>
    <dbReference type="NCBI Taxonomy" id="1318"/>
    <lineage>
        <taxon>Bacteria</taxon>
        <taxon>Bacillati</taxon>
        <taxon>Bacillota</taxon>
        <taxon>Bacilli</taxon>
        <taxon>Lactobacillales</taxon>
        <taxon>Streptococcaceae</taxon>
        <taxon>Streptococcus</taxon>
    </lineage>
</organism>
<reference evidence="4" key="3">
    <citation type="submission" date="2021-02" db="EMBL/GenBank/DDBJ databases">
        <title>Infant gut strain persistence is associated with maternal origin, phylogeny, and functional potential including surface adhesion and iron acquisition.</title>
        <authorList>
            <person name="Lou Y.C."/>
        </authorList>
    </citation>
    <scope>NUCLEOTIDE SEQUENCE</scope>
    <source>
        <strain evidence="5">L3_060_000G1_dasL3_060_000G1_metabat.metabat.86_ sub</strain>
        <strain evidence="4">L3_098_011G1_dasL3_098_011G1_concoct_7</strain>
    </source>
</reference>
<dbReference type="Proteomes" id="UP000441330">
    <property type="component" value="Unassembled WGS sequence"/>
</dbReference>